<organism evidence="4 5">
    <name type="scientific">Synoicihabitans lomoniglobus</name>
    <dbReference type="NCBI Taxonomy" id="2909285"/>
    <lineage>
        <taxon>Bacteria</taxon>
        <taxon>Pseudomonadati</taxon>
        <taxon>Verrucomicrobiota</taxon>
        <taxon>Opitutia</taxon>
        <taxon>Opitutales</taxon>
        <taxon>Opitutaceae</taxon>
        <taxon>Synoicihabitans</taxon>
    </lineage>
</organism>
<reference evidence="4" key="1">
    <citation type="submission" date="2023-03" db="EMBL/GenBank/DDBJ databases">
        <title>Lomoglobus Profundus gen. nov., sp. nov., a novel member of the phylum Verrucomicrobia, isolated from deep-marine sediment of South China Sea.</title>
        <authorList>
            <person name="Ahmad T."/>
            <person name="Ishaq S.E."/>
            <person name="Wang F."/>
        </authorList>
    </citation>
    <scope>NUCLEOTIDE SEQUENCE</scope>
    <source>
        <strain evidence="4">LMO-M01</strain>
    </source>
</reference>
<dbReference type="InterPro" id="IPR007492">
    <property type="entry name" value="LytTR_DNA-bd_dom"/>
</dbReference>
<feature type="domain" description="HTH LytTR-type" evidence="3">
    <location>
        <begin position="135"/>
        <end position="242"/>
    </location>
</feature>
<dbReference type="PANTHER" id="PTHR37299">
    <property type="entry name" value="TRANSCRIPTIONAL REGULATOR-RELATED"/>
    <property type="match status" value="1"/>
</dbReference>
<feature type="modified residue" description="4-aspartylphosphate" evidence="1">
    <location>
        <position position="54"/>
    </location>
</feature>
<dbReference type="InterPro" id="IPR001789">
    <property type="entry name" value="Sig_transdc_resp-reg_receiver"/>
</dbReference>
<dbReference type="SMART" id="SM00850">
    <property type="entry name" value="LytTR"/>
    <property type="match status" value="1"/>
</dbReference>
<evidence type="ECO:0000256" key="1">
    <source>
        <dbReference type="PROSITE-ProRule" id="PRU00169"/>
    </source>
</evidence>
<dbReference type="RefSeq" id="WP_330928655.1">
    <property type="nucleotide sequence ID" value="NZ_CP119075.1"/>
</dbReference>
<evidence type="ECO:0000259" key="2">
    <source>
        <dbReference type="PROSITE" id="PS50110"/>
    </source>
</evidence>
<gene>
    <name evidence="4" type="ORF">PXH66_13275</name>
</gene>
<dbReference type="SMART" id="SM00448">
    <property type="entry name" value="REC"/>
    <property type="match status" value="1"/>
</dbReference>
<evidence type="ECO:0000259" key="3">
    <source>
        <dbReference type="PROSITE" id="PS50930"/>
    </source>
</evidence>
<proteinExistence type="predicted"/>
<dbReference type="InterPro" id="IPR046947">
    <property type="entry name" value="LytR-like"/>
</dbReference>
<dbReference type="Pfam" id="PF04397">
    <property type="entry name" value="LytTR"/>
    <property type="match status" value="1"/>
</dbReference>
<dbReference type="KEGG" id="slom:PXH66_13275"/>
<keyword evidence="1" id="KW-0597">Phosphoprotein</keyword>
<keyword evidence="4" id="KW-0238">DNA-binding</keyword>
<sequence length="247" mass="27617">MWRTLLIDDESAARAELHWLLEDHPEFKVVGEAATFAQARTRLGTADYDVVLLDIQLVGGVGFDLVPFVRPGARVIFITAFDQHALRAFEVNALDYLLKPVSAARFADALTRLGSPPDSSSDAAASSPANLDDRILLKLDSSTERFVRLADISSISASQNYTEVILASGEKLFVRRTMKSWEEQLPDHAFGRVHRTVIVALAQIDRIVRQSRVSFEIYLRGQADPLPVSYRLVNDLRARIGERWPES</sequence>
<dbReference type="Gene3D" id="3.40.50.2300">
    <property type="match status" value="1"/>
</dbReference>
<accession>A0AAF0CLW3</accession>
<keyword evidence="5" id="KW-1185">Reference proteome</keyword>
<name>A0AAF0CLW3_9BACT</name>
<dbReference type="PROSITE" id="PS50110">
    <property type="entry name" value="RESPONSE_REGULATORY"/>
    <property type="match status" value="1"/>
</dbReference>
<dbReference type="PANTHER" id="PTHR37299:SF1">
    <property type="entry name" value="STAGE 0 SPORULATION PROTEIN A HOMOLOG"/>
    <property type="match status" value="1"/>
</dbReference>
<evidence type="ECO:0000313" key="5">
    <source>
        <dbReference type="Proteomes" id="UP001218638"/>
    </source>
</evidence>
<evidence type="ECO:0000313" key="4">
    <source>
        <dbReference type="EMBL" id="WED63303.1"/>
    </source>
</evidence>
<dbReference type="Pfam" id="PF00072">
    <property type="entry name" value="Response_reg"/>
    <property type="match status" value="1"/>
</dbReference>
<dbReference type="AlphaFoldDB" id="A0AAF0CLW3"/>
<dbReference type="EMBL" id="CP119075">
    <property type="protein sequence ID" value="WED63303.1"/>
    <property type="molecule type" value="Genomic_DNA"/>
</dbReference>
<dbReference type="SUPFAM" id="SSF52172">
    <property type="entry name" value="CheY-like"/>
    <property type="match status" value="1"/>
</dbReference>
<feature type="domain" description="Response regulatory" evidence="2">
    <location>
        <begin position="3"/>
        <end position="114"/>
    </location>
</feature>
<dbReference type="InterPro" id="IPR011006">
    <property type="entry name" value="CheY-like_superfamily"/>
</dbReference>
<dbReference type="GO" id="GO:0003677">
    <property type="term" value="F:DNA binding"/>
    <property type="evidence" value="ECO:0007669"/>
    <property type="project" value="UniProtKB-KW"/>
</dbReference>
<dbReference type="GO" id="GO:0000156">
    <property type="term" value="F:phosphorelay response regulator activity"/>
    <property type="evidence" value="ECO:0007669"/>
    <property type="project" value="InterPro"/>
</dbReference>
<dbReference type="Proteomes" id="UP001218638">
    <property type="component" value="Chromosome"/>
</dbReference>
<dbReference type="PROSITE" id="PS50930">
    <property type="entry name" value="HTH_LYTTR"/>
    <property type="match status" value="1"/>
</dbReference>
<dbReference type="Gene3D" id="2.40.50.1020">
    <property type="entry name" value="LytTr DNA-binding domain"/>
    <property type="match status" value="1"/>
</dbReference>
<protein>
    <submittedName>
        <fullName evidence="4">LytTR family DNA-binding domain-containing protein</fullName>
    </submittedName>
</protein>